<keyword evidence="2" id="KW-1185">Reference proteome</keyword>
<feature type="compositionally biased region" description="Low complexity" evidence="1">
    <location>
        <begin position="89"/>
        <end position="100"/>
    </location>
</feature>
<name>A0A1I7U1A2_9PELO</name>
<dbReference type="AlphaFoldDB" id="A0A1I7U1A2"/>
<feature type="region of interest" description="Disordered" evidence="1">
    <location>
        <begin position="83"/>
        <end position="109"/>
    </location>
</feature>
<feature type="compositionally biased region" description="Polar residues" evidence="1">
    <location>
        <begin position="9"/>
        <end position="27"/>
    </location>
</feature>
<proteinExistence type="predicted"/>
<evidence type="ECO:0000313" key="2">
    <source>
        <dbReference type="Proteomes" id="UP000095282"/>
    </source>
</evidence>
<organism evidence="2 3">
    <name type="scientific">Caenorhabditis tropicalis</name>
    <dbReference type="NCBI Taxonomy" id="1561998"/>
    <lineage>
        <taxon>Eukaryota</taxon>
        <taxon>Metazoa</taxon>
        <taxon>Ecdysozoa</taxon>
        <taxon>Nematoda</taxon>
        <taxon>Chromadorea</taxon>
        <taxon>Rhabditida</taxon>
        <taxon>Rhabditina</taxon>
        <taxon>Rhabditomorpha</taxon>
        <taxon>Rhabditoidea</taxon>
        <taxon>Rhabditidae</taxon>
        <taxon>Peloderinae</taxon>
        <taxon>Caenorhabditis</taxon>
    </lineage>
</organism>
<feature type="region of interest" description="Disordered" evidence="1">
    <location>
        <begin position="1"/>
        <end position="29"/>
    </location>
</feature>
<evidence type="ECO:0000313" key="3">
    <source>
        <dbReference type="WBParaSite" id="Csp11.Scaffold629.g13847.t1"/>
    </source>
</evidence>
<dbReference type="WBParaSite" id="Csp11.Scaffold629.g13847.t1">
    <property type="protein sequence ID" value="Csp11.Scaffold629.g13847.t1"/>
    <property type="gene ID" value="Csp11.Scaffold629.g13847"/>
</dbReference>
<accession>A0A1I7U1A2</accession>
<protein>
    <submittedName>
        <fullName evidence="3">TIP_N domain-containing protein</fullName>
    </submittedName>
</protein>
<reference evidence="3" key="1">
    <citation type="submission" date="2016-11" db="UniProtKB">
        <authorList>
            <consortium name="WormBaseParasite"/>
        </authorList>
    </citation>
    <scope>IDENTIFICATION</scope>
</reference>
<dbReference type="Proteomes" id="UP000095282">
    <property type="component" value="Unplaced"/>
</dbReference>
<dbReference type="eggNOG" id="ENOG502TIG1">
    <property type="taxonomic scope" value="Eukaryota"/>
</dbReference>
<sequence length="109" mass="12279">MPTTTTTTDFSSSDYEMTSTEADTGTEQDYKKEKRLFWSDGNAIGDKSFELEVPGFNSVEPGYLADDETDTEDKVERIEIKCKKRPSDMSKSSSLFFSDSDGFEERAVL</sequence>
<evidence type="ECO:0000256" key="1">
    <source>
        <dbReference type="SAM" id="MobiDB-lite"/>
    </source>
</evidence>